<evidence type="ECO:0000313" key="1">
    <source>
        <dbReference type="EMBL" id="CAB3982051.1"/>
    </source>
</evidence>
<dbReference type="AlphaFoldDB" id="A0A7D9DD34"/>
<organism evidence="1 2">
    <name type="scientific">Paramuricea clavata</name>
    <name type="common">Red gorgonian</name>
    <name type="synonym">Violescent sea-whip</name>
    <dbReference type="NCBI Taxonomy" id="317549"/>
    <lineage>
        <taxon>Eukaryota</taxon>
        <taxon>Metazoa</taxon>
        <taxon>Cnidaria</taxon>
        <taxon>Anthozoa</taxon>
        <taxon>Octocorallia</taxon>
        <taxon>Malacalcyonacea</taxon>
        <taxon>Plexauridae</taxon>
        <taxon>Paramuricea</taxon>
    </lineage>
</organism>
<dbReference type="Proteomes" id="UP001152795">
    <property type="component" value="Unassembled WGS sequence"/>
</dbReference>
<name>A0A7D9DD34_PARCT</name>
<protein>
    <submittedName>
        <fullName evidence="1">Uncharacterized protein</fullName>
    </submittedName>
</protein>
<accession>A0A7D9DD34</accession>
<keyword evidence="2" id="KW-1185">Reference proteome</keyword>
<proteinExistence type="predicted"/>
<evidence type="ECO:0000313" key="2">
    <source>
        <dbReference type="Proteomes" id="UP001152795"/>
    </source>
</evidence>
<reference evidence="1" key="1">
    <citation type="submission" date="2020-04" db="EMBL/GenBank/DDBJ databases">
        <authorList>
            <person name="Alioto T."/>
            <person name="Alioto T."/>
            <person name="Gomez Garrido J."/>
        </authorList>
    </citation>
    <scope>NUCLEOTIDE SEQUENCE</scope>
    <source>
        <strain evidence="1">A484AB</strain>
    </source>
</reference>
<gene>
    <name evidence="1" type="ORF">PACLA_8A067936</name>
</gene>
<comment type="caution">
    <text evidence="1">The sequence shown here is derived from an EMBL/GenBank/DDBJ whole genome shotgun (WGS) entry which is preliminary data.</text>
</comment>
<sequence length="266" mass="27261">MNMTIFSIISENAEKKSDLTKKTSVSINGQFLPMAQLSASDKNIHVTVQKANPPGQQLQPTIQEVSLQGQNTGNQNVGNGAVQIPVVQTSGPQVGLHPGIQTSNNLGTGGVQNTNTIGMSPGIITNGNQVVGMSPGITNNGNQAVGMSPGITNNGNQAVGMSPGITTNGNQVLGMSPGITTNGNQVLGMSPGITTTGNQVVGMSPGIQGNNVPPHGELRLCGTNNLIQGQNNPNAAGQNINTQSNRDQVLLVKNPDGQLSYKPVAC</sequence>
<dbReference type="OrthoDB" id="10551405at2759"/>
<dbReference type="EMBL" id="CACRXK020000459">
    <property type="protein sequence ID" value="CAB3982051.1"/>
    <property type="molecule type" value="Genomic_DNA"/>
</dbReference>